<keyword evidence="11" id="KW-0411">Iron-sulfur</keyword>
<feature type="compositionally biased region" description="Basic and acidic residues" evidence="13">
    <location>
        <begin position="430"/>
        <end position="447"/>
    </location>
</feature>
<dbReference type="CDD" id="cd03469">
    <property type="entry name" value="Rieske_RO_Alpha_N"/>
    <property type="match status" value="1"/>
</dbReference>
<keyword evidence="9" id="KW-0560">Oxidoreductase</keyword>
<dbReference type="InterPro" id="IPR021848">
    <property type="entry name" value="HODM_asu-like"/>
</dbReference>
<evidence type="ECO:0000256" key="2">
    <source>
        <dbReference type="ARBA" id="ARBA00002149"/>
    </source>
</evidence>
<organism evidence="15">
    <name type="scientific">Micromonas pusilla</name>
    <name type="common">Picoplanktonic green alga</name>
    <name type="synonym">Chromulina pusilla</name>
    <dbReference type="NCBI Taxonomy" id="38833"/>
    <lineage>
        <taxon>Eukaryota</taxon>
        <taxon>Viridiplantae</taxon>
        <taxon>Chlorophyta</taxon>
        <taxon>Mamiellophyceae</taxon>
        <taxon>Mamiellales</taxon>
        <taxon>Mamiellaceae</taxon>
        <taxon>Micromonas</taxon>
    </lineage>
</organism>
<keyword evidence="10" id="KW-0408">Iron</keyword>
<dbReference type="SUPFAM" id="SSF55961">
    <property type="entry name" value="Bet v1-like"/>
    <property type="match status" value="1"/>
</dbReference>
<feature type="compositionally biased region" description="Basic and acidic residues" evidence="13">
    <location>
        <begin position="234"/>
        <end position="259"/>
    </location>
</feature>
<evidence type="ECO:0000256" key="12">
    <source>
        <dbReference type="ARBA" id="ARBA00049097"/>
    </source>
</evidence>
<dbReference type="GO" id="GO:0019133">
    <property type="term" value="F:choline monooxygenase activity"/>
    <property type="evidence" value="ECO:0007669"/>
    <property type="project" value="UniProtKB-EC"/>
</dbReference>
<dbReference type="GO" id="GO:0019285">
    <property type="term" value="P:glycine betaine biosynthetic process from choline"/>
    <property type="evidence" value="ECO:0007669"/>
    <property type="project" value="UniProtKB-UniPathway"/>
</dbReference>
<accession>A0A7S0H0X6</accession>
<dbReference type="InterPro" id="IPR015879">
    <property type="entry name" value="Ring_hydroxy_dOase_asu_C_dom"/>
</dbReference>
<proteinExistence type="inferred from homology"/>
<dbReference type="InterPro" id="IPR017941">
    <property type="entry name" value="Rieske_2Fe-2S"/>
</dbReference>
<dbReference type="GO" id="GO:0005506">
    <property type="term" value="F:iron ion binding"/>
    <property type="evidence" value="ECO:0007669"/>
    <property type="project" value="InterPro"/>
</dbReference>
<evidence type="ECO:0000256" key="1">
    <source>
        <dbReference type="ARBA" id="ARBA00001962"/>
    </source>
</evidence>
<dbReference type="PANTHER" id="PTHR43756">
    <property type="entry name" value="CHOLINE MONOOXYGENASE, CHLOROPLASTIC"/>
    <property type="match status" value="1"/>
</dbReference>
<sequence>MRLRHALIDDTRDVGCVVWDETAAPAAEALLPAMCDWLVARYPTKYVREADSSGVFLPELDGWATGPLERIKGIEALKTCAKLVQEDLCFVKEETLEEAWDAVDESFAFGDDDDDDDESRKLATRHTFRAGVVCFSFDPRKRHGKTLAGLHRPVPGYEEKMRHAVSRVFSGLTPEKPLWRANWALQNNEQIVSTALEWHPSNVKIGGVAQRARFAKEAKESSKKASSTSDAFDDTPRDADKHDEVSSASHPRDDSDSTFADARHVGYMDPLSALPKDPASAGTGMRLRVEYETVTRLSGPRSVSRWILFTVRTHMDALEKLDDETCSALLIGIEKCDREELEYKSLGNALMRENVTAYLSGRRGSTLTPETPTLKSSRQTNNAVAGKSPSSKCPMSNVVLNETLEATPPETNAAAEKTKETDETGPAPSRVDDEPSSKEKEKEKETETLVEPLFFESGRGSVASRLNIDPWPSSAWGVAKASAPPASWYFENSALNREAETVFRNGWHFCGRAEQAPEESIGSYFTVNVGGSIGASIVVVRGSDKKLRAFHNVCRHRAMEVAPDPAAAIAEAAADAGGEGGLFRGLNKKRGKKKNAKASSTDFETVACDGGVLRDKCMTCPYHGWTYDLTGALTKVPRLAGTERFDVSENGLREIAVQVYGPFVWCAFLPSSVDSAPPVAEWLGDGAAFLKRCGSIPANGPGGNALRFVTKRVYRVNCNWKVFVDNYLDGGYHVPVAHPALAAGVDMRTYETRVEGNTVTQTVAAAVAGKEANEAEATKKTSAAKNHRNQNRRLGGDASATYAYVYPNFMVNRYGPWMDTNLVTPTSATTCTVTFEYFLEPAFVNDAAFVEESLAASHVVQMEDIELCEKVQRGMRSPGYEPGRYVALEKGMYHFHRKVWEDLTDDAE</sequence>
<comment type="catalytic activity">
    <reaction evidence="12">
        <text>choline + 2 reduced [2Fe-2S]-[ferredoxin] + O2 + 2 H(+) = betaine aldehyde hydrate + 2 oxidized [2Fe-2S]-[ferredoxin] + H2O</text>
        <dbReference type="Rhea" id="RHEA:17769"/>
        <dbReference type="Rhea" id="RHEA-COMP:10000"/>
        <dbReference type="Rhea" id="RHEA-COMP:10001"/>
        <dbReference type="ChEBI" id="CHEBI:15354"/>
        <dbReference type="ChEBI" id="CHEBI:15377"/>
        <dbReference type="ChEBI" id="CHEBI:15378"/>
        <dbReference type="ChEBI" id="CHEBI:15379"/>
        <dbReference type="ChEBI" id="CHEBI:15870"/>
        <dbReference type="ChEBI" id="CHEBI:33737"/>
        <dbReference type="ChEBI" id="CHEBI:33738"/>
        <dbReference type="EC" id="1.14.15.7"/>
    </reaction>
</comment>
<dbReference type="SUPFAM" id="SSF50022">
    <property type="entry name" value="ISP domain"/>
    <property type="match status" value="1"/>
</dbReference>
<dbReference type="Pfam" id="PF00848">
    <property type="entry name" value="Ring_hydroxyl_A"/>
    <property type="match status" value="1"/>
</dbReference>
<dbReference type="InterPro" id="IPR001663">
    <property type="entry name" value="Rng_hydr_dOase-A"/>
</dbReference>
<feature type="compositionally biased region" description="Polar residues" evidence="13">
    <location>
        <begin position="363"/>
        <end position="394"/>
    </location>
</feature>
<dbReference type="EMBL" id="HBEN01013051">
    <property type="protein sequence ID" value="CAD8448949.1"/>
    <property type="molecule type" value="Transcribed_RNA"/>
</dbReference>
<feature type="domain" description="Rieske" evidence="14">
    <location>
        <begin position="507"/>
        <end position="666"/>
    </location>
</feature>
<keyword evidence="7" id="KW-0001">2Fe-2S</keyword>
<dbReference type="Gene3D" id="3.90.380.10">
    <property type="entry name" value="Naphthalene 1,2-dioxygenase Alpha Subunit, Chain A, domain 1"/>
    <property type="match status" value="1"/>
</dbReference>
<comment type="similarity">
    <text evidence="4">Belongs to the choline monooxygenase family.</text>
</comment>
<evidence type="ECO:0000259" key="14">
    <source>
        <dbReference type="PROSITE" id="PS51296"/>
    </source>
</evidence>
<dbReference type="Gene3D" id="2.102.10.10">
    <property type="entry name" value="Rieske [2Fe-2S] iron-sulphur domain"/>
    <property type="match status" value="2"/>
</dbReference>
<dbReference type="Pfam" id="PF11927">
    <property type="entry name" value="HODM_asu-like"/>
    <property type="match status" value="1"/>
</dbReference>
<feature type="compositionally biased region" description="Low complexity" evidence="13">
    <location>
        <begin position="400"/>
        <end position="415"/>
    </location>
</feature>
<evidence type="ECO:0000256" key="13">
    <source>
        <dbReference type="SAM" id="MobiDB-lite"/>
    </source>
</evidence>
<comment type="pathway">
    <text evidence="3">Amine and polyamine biosynthesis; betaine biosynthesis via choline pathway; betaine aldehyde from choline (monooxygenase route): step 1/1.</text>
</comment>
<feature type="region of interest" description="Disordered" evidence="13">
    <location>
        <begin position="362"/>
        <end position="447"/>
    </location>
</feature>
<evidence type="ECO:0000313" key="15">
    <source>
        <dbReference type="EMBL" id="CAD8448949.1"/>
    </source>
</evidence>
<dbReference type="GO" id="GO:0051537">
    <property type="term" value="F:2 iron, 2 sulfur cluster binding"/>
    <property type="evidence" value="ECO:0007669"/>
    <property type="project" value="UniProtKB-KW"/>
</dbReference>
<feature type="region of interest" description="Disordered" evidence="13">
    <location>
        <begin position="216"/>
        <end position="259"/>
    </location>
</feature>
<evidence type="ECO:0000256" key="6">
    <source>
        <dbReference type="ARBA" id="ARBA00014931"/>
    </source>
</evidence>
<gene>
    <name evidence="15" type="ORF">MSP1401_LOCUS10880</name>
</gene>
<dbReference type="AlphaFoldDB" id="A0A7S0H0X6"/>
<dbReference type="InterPro" id="IPR036922">
    <property type="entry name" value="Rieske_2Fe-2S_sf"/>
</dbReference>
<evidence type="ECO:0000256" key="10">
    <source>
        <dbReference type="ARBA" id="ARBA00023004"/>
    </source>
</evidence>
<evidence type="ECO:0000256" key="5">
    <source>
        <dbReference type="ARBA" id="ARBA00012763"/>
    </source>
</evidence>
<evidence type="ECO:0000256" key="4">
    <source>
        <dbReference type="ARBA" id="ARBA00010848"/>
    </source>
</evidence>
<dbReference type="Pfam" id="PF00355">
    <property type="entry name" value="Rieske"/>
    <property type="match status" value="2"/>
</dbReference>
<dbReference type="PANTHER" id="PTHR43756:SF5">
    <property type="entry name" value="CHOLINE MONOOXYGENASE, CHLOROPLASTIC"/>
    <property type="match status" value="1"/>
</dbReference>
<dbReference type="EC" id="1.14.15.7" evidence="5"/>
<feature type="region of interest" description="Disordered" evidence="13">
    <location>
        <begin position="774"/>
        <end position="794"/>
    </location>
</feature>
<dbReference type="PROSITE" id="PS51296">
    <property type="entry name" value="RIESKE"/>
    <property type="match status" value="1"/>
</dbReference>
<evidence type="ECO:0000256" key="3">
    <source>
        <dbReference type="ARBA" id="ARBA00004866"/>
    </source>
</evidence>
<name>A0A7S0H0X6_MICPS</name>
<comment type="function">
    <text evidence="2">Catalyzes the first step of the osmoprotectant glycine betaine synthesis.</text>
</comment>
<keyword evidence="8" id="KW-0479">Metal-binding</keyword>
<evidence type="ECO:0000256" key="11">
    <source>
        <dbReference type="ARBA" id="ARBA00023014"/>
    </source>
</evidence>
<protein>
    <recommendedName>
        <fullName evidence="6">Choline monooxygenase, chloroplastic</fullName>
        <ecNumber evidence="5">1.14.15.7</ecNumber>
    </recommendedName>
</protein>
<comment type="cofactor">
    <cofactor evidence="1">
        <name>Fe cation</name>
        <dbReference type="ChEBI" id="CHEBI:24875"/>
    </cofactor>
</comment>
<evidence type="ECO:0000256" key="7">
    <source>
        <dbReference type="ARBA" id="ARBA00022714"/>
    </source>
</evidence>
<evidence type="ECO:0000256" key="8">
    <source>
        <dbReference type="ARBA" id="ARBA00022723"/>
    </source>
</evidence>
<dbReference type="UniPathway" id="UPA00529">
    <property type="reaction ID" value="UER00430"/>
</dbReference>
<reference evidence="15" key="1">
    <citation type="submission" date="2021-01" db="EMBL/GenBank/DDBJ databases">
        <authorList>
            <person name="Corre E."/>
            <person name="Pelletier E."/>
            <person name="Niang G."/>
            <person name="Scheremetjew M."/>
            <person name="Finn R."/>
            <person name="Kale V."/>
            <person name="Holt S."/>
            <person name="Cochrane G."/>
            <person name="Meng A."/>
            <person name="Brown T."/>
            <person name="Cohen L."/>
        </authorList>
    </citation>
    <scope>NUCLEOTIDE SEQUENCE</scope>
    <source>
        <strain evidence="15">CCAC1681</strain>
    </source>
</reference>
<evidence type="ECO:0000256" key="9">
    <source>
        <dbReference type="ARBA" id="ARBA00023002"/>
    </source>
</evidence>